<dbReference type="RefSeq" id="WP_138221492.1">
    <property type="nucleotide sequence ID" value="NZ_VAUO01000015.1"/>
</dbReference>
<organism evidence="1 2">
    <name type="scientific">Pseudomonas mosselii</name>
    <dbReference type="NCBI Taxonomy" id="78327"/>
    <lineage>
        <taxon>Bacteria</taxon>
        <taxon>Pseudomonadati</taxon>
        <taxon>Pseudomonadota</taxon>
        <taxon>Gammaproteobacteria</taxon>
        <taxon>Pseudomonadales</taxon>
        <taxon>Pseudomonadaceae</taxon>
        <taxon>Pseudomonas</taxon>
    </lineage>
</organism>
<dbReference type="OrthoDB" id="7026061at2"/>
<evidence type="ECO:0000313" key="2">
    <source>
        <dbReference type="Proteomes" id="UP000309819"/>
    </source>
</evidence>
<sequence>MKKIVPDPPRVLSYLTLSSDLSPEDASTEAEALMICLHQILDLYFDSSDQDKRQTLINTSLYLSQLLQPLTRHAAGAQP</sequence>
<dbReference type="AlphaFoldDB" id="A0A5R8YN91"/>
<dbReference type="EMBL" id="VAUO01000015">
    <property type="protein sequence ID" value="TLP54724.1"/>
    <property type="molecule type" value="Genomic_DNA"/>
</dbReference>
<accession>A0A5R8YN91</accession>
<gene>
    <name evidence="1" type="ORF">FEM01_21600</name>
</gene>
<evidence type="ECO:0000313" key="1">
    <source>
        <dbReference type="EMBL" id="TLP54724.1"/>
    </source>
</evidence>
<keyword evidence="2" id="KW-1185">Reference proteome</keyword>
<name>A0A5R8YN91_9PSED</name>
<reference evidence="1 2" key="1">
    <citation type="submission" date="2019-05" db="EMBL/GenBank/DDBJ databases">
        <title>Pseudomonas sp. SC006 isolated from lettuce that can produce HBGAs.</title>
        <authorList>
            <person name="Wang D."/>
            <person name="Liao N."/>
            <person name="Liu D."/>
            <person name="Zhang Z."/>
            <person name="Zou S."/>
        </authorList>
    </citation>
    <scope>NUCLEOTIDE SEQUENCE [LARGE SCALE GENOMIC DNA]</scope>
    <source>
        <strain evidence="1 2">SC006</strain>
    </source>
</reference>
<protein>
    <recommendedName>
        <fullName evidence="3">DUF3077 domain-containing protein</fullName>
    </recommendedName>
</protein>
<dbReference type="Proteomes" id="UP000309819">
    <property type="component" value="Unassembled WGS sequence"/>
</dbReference>
<comment type="caution">
    <text evidence="1">The sequence shown here is derived from an EMBL/GenBank/DDBJ whole genome shotgun (WGS) entry which is preliminary data.</text>
</comment>
<proteinExistence type="predicted"/>
<evidence type="ECO:0008006" key="3">
    <source>
        <dbReference type="Google" id="ProtNLM"/>
    </source>
</evidence>